<dbReference type="EMBL" id="CADEPI010000026">
    <property type="protein sequence ID" value="CAB3366553.1"/>
    <property type="molecule type" value="Genomic_DNA"/>
</dbReference>
<keyword evidence="2" id="KW-1185">Reference proteome</keyword>
<name>A0A8S1CML8_9INSE</name>
<protein>
    <submittedName>
        <fullName evidence="1">Uncharacterized protein</fullName>
    </submittedName>
</protein>
<dbReference type="Proteomes" id="UP000494165">
    <property type="component" value="Unassembled WGS sequence"/>
</dbReference>
<comment type="caution">
    <text evidence="1">The sequence shown here is derived from an EMBL/GenBank/DDBJ whole genome shotgun (WGS) entry which is preliminary data.</text>
</comment>
<reference evidence="1 2" key="1">
    <citation type="submission" date="2020-04" db="EMBL/GenBank/DDBJ databases">
        <authorList>
            <person name="Alioto T."/>
            <person name="Alioto T."/>
            <person name="Gomez Garrido J."/>
        </authorList>
    </citation>
    <scope>NUCLEOTIDE SEQUENCE [LARGE SCALE GENOMIC DNA]</scope>
</reference>
<dbReference type="AlphaFoldDB" id="A0A8S1CML8"/>
<organism evidence="1 2">
    <name type="scientific">Cloeon dipterum</name>
    <dbReference type="NCBI Taxonomy" id="197152"/>
    <lineage>
        <taxon>Eukaryota</taxon>
        <taxon>Metazoa</taxon>
        <taxon>Ecdysozoa</taxon>
        <taxon>Arthropoda</taxon>
        <taxon>Hexapoda</taxon>
        <taxon>Insecta</taxon>
        <taxon>Pterygota</taxon>
        <taxon>Palaeoptera</taxon>
        <taxon>Ephemeroptera</taxon>
        <taxon>Pisciforma</taxon>
        <taxon>Baetidae</taxon>
        <taxon>Cloeon</taxon>
    </lineage>
</organism>
<evidence type="ECO:0000313" key="2">
    <source>
        <dbReference type="Proteomes" id="UP000494165"/>
    </source>
</evidence>
<accession>A0A8S1CML8</accession>
<evidence type="ECO:0000313" key="1">
    <source>
        <dbReference type="EMBL" id="CAB3366553.1"/>
    </source>
</evidence>
<proteinExistence type="predicted"/>
<sequence>MHALPLPRLRKRAEWMASEAADGHTDYPNLGRNVTAGCFGCWLRIANRLWKSETADADLKRRACIPCIPHEGGSKSNPHARTPPATRLLLDLLRKSSDEQRRAF</sequence>
<gene>
    <name evidence="1" type="ORF">CLODIP_2_CD15942</name>
</gene>